<dbReference type="RefSeq" id="WP_090877359.1">
    <property type="nucleotide sequence ID" value="NZ_FMXQ01000006.1"/>
</dbReference>
<gene>
    <name evidence="1" type="ORF">SAMN02982931_02995</name>
</gene>
<organism evidence="1 2">
    <name type="scientific">Bauldia litoralis</name>
    <dbReference type="NCBI Taxonomy" id="665467"/>
    <lineage>
        <taxon>Bacteria</taxon>
        <taxon>Pseudomonadati</taxon>
        <taxon>Pseudomonadota</taxon>
        <taxon>Alphaproteobacteria</taxon>
        <taxon>Hyphomicrobiales</taxon>
        <taxon>Kaistiaceae</taxon>
        <taxon>Bauldia</taxon>
    </lineage>
</organism>
<evidence type="ECO:0000313" key="1">
    <source>
        <dbReference type="EMBL" id="SDB39996.1"/>
    </source>
</evidence>
<proteinExistence type="predicted"/>
<reference evidence="1 2" key="1">
    <citation type="submission" date="2016-10" db="EMBL/GenBank/DDBJ databases">
        <authorList>
            <person name="de Groot N.N."/>
        </authorList>
    </citation>
    <scope>NUCLEOTIDE SEQUENCE [LARGE SCALE GENOMIC DNA]</scope>
    <source>
        <strain evidence="1 2">ATCC 35022</strain>
    </source>
</reference>
<protein>
    <submittedName>
        <fullName evidence="1">SIR2-like domain-containing protein</fullName>
    </submittedName>
</protein>
<dbReference type="AlphaFoldDB" id="A0A1G6D4B0"/>
<sequence>MQPDPQATERRRFVLLTGAGFTRNWGGWIASEFFETLLSYDLNAFTKSVLWKERNFESVLSKLRGPLRTEMDSVFSAVFGRMNSALAGRRFEFSEEDRRSIVLFLTRFDAIFTLNQDLLLEYHCERLGSKTIEMRRISQRLRSPGVHQVGCAPDYPIPAATVEHVPSDDPSDYSIGEDVIPYIKLHGSSNWKESDGGNLLIMGNNKAQEIGLHPLLATYWSAFEDCLSKPETRLMVIGYGFRDPHVNTAIAKAAESGSLKMFIIDPSGVDILGPRRDPQTLKVNNPDPVLAPLKGALIGASRRSLGEIFGGDDVELEKVMQFFK</sequence>
<dbReference type="Proteomes" id="UP000199071">
    <property type="component" value="Unassembled WGS sequence"/>
</dbReference>
<accession>A0A1G6D4B0</accession>
<dbReference type="OrthoDB" id="9808492at2"/>
<evidence type="ECO:0000313" key="2">
    <source>
        <dbReference type="Proteomes" id="UP000199071"/>
    </source>
</evidence>
<dbReference type="Pfam" id="PF13289">
    <property type="entry name" value="SIR2_2"/>
    <property type="match status" value="1"/>
</dbReference>
<name>A0A1G6D4B0_9HYPH</name>
<keyword evidence="2" id="KW-1185">Reference proteome</keyword>
<dbReference type="EMBL" id="FMXQ01000006">
    <property type="protein sequence ID" value="SDB39996.1"/>
    <property type="molecule type" value="Genomic_DNA"/>
</dbReference>